<sequence length="117" mass="12799">MSAPSTRQSQTLHEIHRVVRRLRGFPPDHARHAKKHPVAYAPAVAGSTRAPDLPDVPTVGQSGVKALEGYDATFGYLVMALRDTPQEVVKIWEAALARVYVLPEFQQTMAGLGVRGE</sequence>
<dbReference type="Gene3D" id="3.40.190.150">
    <property type="entry name" value="Bordetella uptake gene, domain 1"/>
    <property type="match status" value="1"/>
</dbReference>
<gene>
    <name evidence="1" type="ORF">LMG3458_00131</name>
</gene>
<evidence type="ECO:0000313" key="1">
    <source>
        <dbReference type="EMBL" id="CAB3652252.1"/>
    </source>
</evidence>
<evidence type="ECO:0000313" key="2">
    <source>
        <dbReference type="Proteomes" id="UP000494111"/>
    </source>
</evidence>
<dbReference type="Gene3D" id="3.40.190.10">
    <property type="entry name" value="Periplasmic binding protein-like II"/>
    <property type="match status" value="1"/>
</dbReference>
<reference evidence="1 2" key="1">
    <citation type="submission" date="2020-04" db="EMBL/GenBank/DDBJ databases">
        <authorList>
            <person name="De Canck E."/>
        </authorList>
    </citation>
    <scope>NUCLEOTIDE SEQUENCE [LARGE SCALE GENOMIC DNA]</scope>
    <source>
        <strain evidence="1 2">LMG 3458</strain>
    </source>
</reference>
<dbReference type="EMBL" id="CADIJO010000001">
    <property type="protein sequence ID" value="CAB3652252.1"/>
    <property type="molecule type" value="Genomic_DNA"/>
</dbReference>
<name>A0A6S6YY59_9BURK</name>
<proteinExistence type="predicted"/>
<dbReference type="AlphaFoldDB" id="A0A6S6YY59"/>
<dbReference type="Proteomes" id="UP000494111">
    <property type="component" value="Unassembled WGS sequence"/>
</dbReference>
<accession>A0A6S6YY59</accession>
<protein>
    <submittedName>
        <fullName evidence="1">Uncharacterized protein</fullName>
    </submittedName>
</protein>
<dbReference type="InterPro" id="IPR042100">
    <property type="entry name" value="Bug_dom1"/>
</dbReference>
<organism evidence="1 2">
    <name type="scientific">Achromobacter deleyi</name>
    <dbReference type="NCBI Taxonomy" id="1353891"/>
    <lineage>
        <taxon>Bacteria</taxon>
        <taxon>Pseudomonadati</taxon>
        <taxon>Pseudomonadota</taxon>
        <taxon>Betaproteobacteria</taxon>
        <taxon>Burkholderiales</taxon>
        <taxon>Alcaligenaceae</taxon>
        <taxon>Achromobacter</taxon>
    </lineage>
</organism>